<dbReference type="InterPro" id="IPR029058">
    <property type="entry name" value="AB_hydrolase_fold"/>
</dbReference>
<gene>
    <name evidence="2" type="ORF">SAMN05192576_0352</name>
</gene>
<evidence type="ECO:0000259" key="1">
    <source>
        <dbReference type="Pfam" id="PF12697"/>
    </source>
</evidence>
<dbReference type="RefSeq" id="WP_170254421.1">
    <property type="nucleotide sequence ID" value="NZ_BKAE01000028.1"/>
</dbReference>
<sequence>MEDTLPTLTAPSLTRLDAPGTPRGLVLMLHGGKAHSTVPVDGRSASWLRHAALQRAITPSAHAAEVSTWLLRYRERGWNAGSPVTDARWALEQVRRELGDVPVVLLGHSMGGRTAVHVAADPAVVGVVALAPWWSDADPVGTLAGKHVRAAHGRTDRITSYRMTDAYVARAARVAASASLTDMGRIGHYLLRRSGTWNAFALDSSLELLEEFGVPKD</sequence>
<dbReference type="Pfam" id="PF12697">
    <property type="entry name" value="Abhydrolase_6"/>
    <property type="match status" value="1"/>
</dbReference>
<dbReference type="GO" id="GO:0016787">
    <property type="term" value="F:hydrolase activity"/>
    <property type="evidence" value="ECO:0007669"/>
    <property type="project" value="UniProtKB-KW"/>
</dbReference>
<reference evidence="2 3" key="1">
    <citation type="submission" date="2016-10" db="EMBL/GenBank/DDBJ databases">
        <authorList>
            <person name="de Groot N.N."/>
        </authorList>
    </citation>
    <scope>NUCLEOTIDE SEQUENCE [LARGE SCALE GENOMIC DNA]</scope>
    <source>
        <strain evidence="2 3">CGMCC 1.11147</strain>
    </source>
</reference>
<dbReference type="STRING" id="1005944.SAMN05192576_0352"/>
<name>A0A1H0LZG1_9ACTN</name>
<dbReference type="Gene3D" id="3.40.50.1820">
    <property type="entry name" value="alpha/beta hydrolase"/>
    <property type="match status" value="1"/>
</dbReference>
<dbReference type="EMBL" id="FNIC01000014">
    <property type="protein sequence ID" value="SDO73537.1"/>
    <property type="molecule type" value="Genomic_DNA"/>
</dbReference>
<protein>
    <submittedName>
        <fullName evidence="2">Alpha/beta hydrolase family protein</fullName>
    </submittedName>
</protein>
<organism evidence="2 3">
    <name type="scientific">Nocardioides szechwanensis</name>
    <dbReference type="NCBI Taxonomy" id="1005944"/>
    <lineage>
        <taxon>Bacteria</taxon>
        <taxon>Bacillati</taxon>
        <taxon>Actinomycetota</taxon>
        <taxon>Actinomycetes</taxon>
        <taxon>Propionibacteriales</taxon>
        <taxon>Nocardioidaceae</taxon>
        <taxon>Nocardioides</taxon>
    </lineage>
</organism>
<dbReference type="InterPro" id="IPR000073">
    <property type="entry name" value="AB_hydrolase_1"/>
</dbReference>
<keyword evidence="3" id="KW-1185">Reference proteome</keyword>
<feature type="domain" description="AB hydrolase-1" evidence="1">
    <location>
        <begin position="26"/>
        <end position="169"/>
    </location>
</feature>
<evidence type="ECO:0000313" key="3">
    <source>
        <dbReference type="Proteomes" id="UP000199004"/>
    </source>
</evidence>
<accession>A0A1H0LZG1</accession>
<evidence type="ECO:0000313" key="2">
    <source>
        <dbReference type="EMBL" id="SDO73537.1"/>
    </source>
</evidence>
<dbReference type="Proteomes" id="UP000199004">
    <property type="component" value="Unassembled WGS sequence"/>
</dbReference>
<dbReference type="SUPFAM" id="SSF53474">
    <property type="entry name" value="alpha/beta-Hydrolases"/>
    <property type="match status" value="1"/>
</dbReference>
<dbReference type="AlphaFoldDB" id="A0A1H0LZG1"/>
<proteinExistence type="predicted"/>
<keyword evidence="2" id="KW-0378">Hydrolase</keyword>